<dbReference type="SMART" id="SM00633">
    <property type="entry name" value="Glyco_10"/>
    <property type="match status" value="1"/>
</dbReference>
<feature type="domain" description="GH10" evidence="8">
    <location>
        <begin position="28"/>
        <end position="375"/>
    </location>
</feature>
<dbReference type="Proteomes" id="UP000474630">
    <property type="component" value="Chromosome"/>
</dbReference>
<feature type="chain" id="PRO_5025459852" description="Beta-xylanase" evidence="7">
    <location>
        <begin position="19"/>
        <end position="383"/>
    </location>
</feature>
<accession>A0A6C0REY6</accession>
<protein>
    <recommendedName>
        <fullName evidence="6">Beta-xylanase</fullName>
        <ecNumber evidence="6">3.2.1.8</ecNumber>
    </recommendedName>
</protein>
<dbReference type="InterPro" id="IPR017853">
    <property type="entry name" value="GH"/>
</dbReference>
<keyword evidence="1 6" id="KW-0378">Hydrolase</keyword>
<dbReference type="PROSITE" id="PS00591">
    <property type="entry name" value="GH10_1"/>
    <property type="match status" value="1"/>
</dbReference>
<feature type="signal peptide" evidence="7">
    <location>
        <begin position="1"/>
        <end position="18"/>
    </location>
</feature>
<dbReference type="InterPro" id="IPR044846">
    <property type="entry name" value="GH10"/>
</dbReference>
<dbReference type="GO" id="GO:0031176">
    <property type="term" value="F:endo-1,4-beta-xylanase activity"/>
    <property type="evidence" value="ECO:0007669"/>
    <property type="project" value="UniProtKB-EC"/>
</dbReference>
<evidence type="ECO:0000256" key="1">
    <source>
        <dbReference type="ARBA" id="ARBA00022801"/>
    </source>
</evidence>
<dbReference type="EC" id="3.2.1.8" evidence="6"/>
<dbReference type="Pfam" id="PF00331">
    <property type="entry name" value="Glyco_hydro_10"/>
    <property type="match status" value="1"/>
</dbReference>
<dbReference type="PRINTS" id="PR00134">
    <property type="entry name" value="GLHYDRLASE10"/>
</dbReference>
<organism evidence="9 10">
    <name type="scientific">Draconibacterium halophilum</name>
    <dbReference type="NCBI Taxonomy" id="2706887"/>
    <lineage>
        <taxon>Bacteria</taxon>
        <taxon>Pseudomonadati</taxon>
        <taxon>Bacteroidota</taxon>
        <taxon>Bacteroidia</taxon>
        <taxon>Marinilabiliales</taxon>
        <taxon>Prolixibacteraceae</taxon>
        <taxon>Draconibacterium</taxon>
    </lineage>
</organism>
<sequence length="383" mass="43791">MKKINGFVLFVLLAGIFAACNTETTTESKKTATLKEAFADKFYIGTALNEWQITGRDTAAVKVIKNQFSAIVAENCMKSGPIHPKEDEYNFELPDQFVEFGVENNKFITGHCLIWHSQAPRWFFSDDEGNDVSREVMIQRMKDHIYTVVGRYKGKIKGWDVVNEAIMEDGSMRNSKFLQIVGNDFIKLAFQFAHEADPDAELYYNDYNEWYPGKRDAIVQMVRDLKADGIRIDGIGMQGHIGMDSPSLEDYEAAIEAYANEGMKVMVTELDMSILPNRRRDVGADIGTRLEYQKELNPYTDGVPEEKMTEWDNRMLDFFRLFLKHSDSVTRVTLWGVSDGTSWKNGFPIPGRTDYPLLFDRNYQPKSIVPKLIEEASKAENIN</sequence>
<name>A0A6C0REY6_9BACT</name>
<keyword evidence="3 6" id="KW-0326">Glycosidase</keyword>
<evidence type="ECO:0000256" key="6">
    <source>
        <dbReference type="RuleBase" id="RU361174"/>
    </source>
</evidence>
<keyword evidence="2 6" id="KW-0119">Carbohydrate metabolism</keyword>
<keyword evidence="9" id="KW-0858">Xylan degradation</keyword>
<dbReference type="RefSeq" id="WP_163346014.1">
    <property type="nucleotide sequence ID" value="NZ_CP048409.1"/>
</dbReference>
<gene>
    <name evidence="9" type="ORF">G0Q07_10340</name>
</gene>
<evidence type="ECO:0000256" key="5">
    <source>
        <dbReference type="PROSITE-ProRule" id="PRU10061"/>
    </source>
</evidence>
<dbReference type="Gene3D" id="3.20.20.80">
    <property type="entry name" value="Glycosidases"/>
    <property type="match status" value="1"/>
</dbReference>
<keyword evidence="7" id="KW-0732">Signal</keyword>
<evidence type="ECO:0000256" key="7">
    <source>
        <dbReference type="SAM" id="SignalP"/>
    </source>
</evidence>
<dbReference type="SUPFAM" id="SSF51445">
    <property type="entry name" value="(Trans)glycosidases"/>
    <property type="match status" value="1"/>
</dbReference>
<evidence type="ECO:0000256" key="4">
    <source>
        <dbReference type="ARBA" id="ARBA00023326"/>
    </source>
</evidence>
<evidence type="ECO:0000256" key="2">
    <source>
        <dbReference type="ARBA" id="ARBA00023277"/>
    </source>
</evidence>
<dbReference type="PANTHER" id="PTHR31490">
    <property type="entry name" value="GLYCOSYL HYDROLASE"/>
    <property type="match status" value="1"/>
</dbReference>
<proteinExistence type="inferred from homology"/>
<keyword evidence="4 6" id="KW-0624">Polysaccharide degradation</keyword>
<dbReference type="KEGG" id="drc:G0Q07_10340"/>
<dbReference type="PANTHER" id="PTHR31490:SF90">
    <property type="entry name" value="ENDO-1,4-BETA-XYLANASE A"/>
    <property type="match status" value="1"/>
</dbReference>
<dbReference type="InterPro" id="IPR001000">
    <property type="entry name" value="GH10_dom"/>
</dbReference>
<reference evidence="9 10" key="1">
    <citation type="submission" date="2020-02" db="EMBL/GenBank/DDBJ databases">
        <title>Genome sequencing for Draconibacterium sp. strain M1.</title>
        <authorList>
            <person name="Park S.-J."/>
        </authorList>
    </citation>
    <scope>NUCLEOTIDE SEQUENCE [LARGE SCALE GENOMIC DNA]</scope>
    <source>
        <strain evidence="9 10">M1</strain>
    </source>
</reference>
<feature type="active site" description="Nucleophile" evidence="5">
    <location>
        <position position="269"/>
    </location>
</feature>
<dbReference type="GO" id="GO:0045493">
    <property type="term" value="P:xylan catabolic process"/>
    <property type="evidence" value="ECO:0007669"/>
    <property type="project" value="UniProtKB-KW"/>
</dbReference>
<evidence type="ECO:0000259" key="8">
    <source>
        <dbReference type="PROSITE" id="PS51760"/>
    </source>
</evidence>
<dbReference type="InterPro" id="IPR031158">
    <property type="entry name" value="GH10_AS"/>
</dbReference>
<dbReference type="AlphaFoldDB" id="A0A6C0REY6"/>
<dbReference type="EMBL" id="CP048409">
    <property type="protein sequence ID" value="QIA08093.1"/>
    <property type="molecule type" value="Genomic_DNA"/>
</dbReference>
<evidence type="ECO:0000313" key="10">
    <source>
        <dbReference type="Proteomes" id="UP000474630"/>
    </source>
</evidence>
<keyword evidence="10" id="KW-1185">Reference proteome</keyword>
<comment type="similarity">
    <text evidence="6">Belongs to the glycosyl hydrolase 10 (cellulase F) family.</text>
</comment>
<evidence type="ECO:0000313" key="9">
    <source>
        <dbReference type="EMBL" id="QIA08093.1"/>
    </source>
</evidence>
<dbReference type="PROSITE" id="PS51760">
    <property type="entry name" value="GH10_2"/>
    <property type="match status" value="1"/>
</dbReference>
<dbReference type="PROSITE" id="PS51257">
    <property type="entry name" value="PROKAR_LIPOPROTEIN"/>
    <property type="match status" value="1"/>
</dbReference>
<evidence type="ECO:0000256" key="3">
    <source>
        <dbReference type="ARBA" id="ARBA00023295"/>
    </source>
</evidence>
<comment type="catalytic activity">
    <reaction evidence="6">
        <text>Endohydrolysis of (1-&gt;4)-beta-D-xylosidic linkages in xylans.</text>
        <dbReference type="EC" id="3.2.1.8"/>
    </reaction>
</comment>